<dbReference type="EMBL" id="JAAATW010000002">
    <property type="protein sequence ID" value="NBE08013.1"/>
    <property type="molecule type" value="Genomic_DNA"/>
</dbReference>
<feature type="region of interest" description="Disordered" evidence="1">
    <location>
        <begin position="116"/>
        <end position="151"/>
    </location>
</feature>
<dbReference type="PROSITE" id="PS51257">
    <property type="entry name" value="PROKAR_LIPOPROTEIN"/>
    <property type="match status" value="1"/>
</dbReference>
<feature type="compositionally biased region" description="Polar residues" evidence="1">
    <location>
        <begin position="133"/>
        <end position="142"/>
    </location>
</feature>
<evidence type="ECO:0000256" key="2">
    <source>
        <dbReference type="SAM" id="SignalP"/>
    </source>
</evidence>
<evidence type="ECO:0000313" key="4">
    <source>
        <dbReference type="Proteomes" id="UP001517376"/>
    </source>
</evidence>
<name>A0ABW9Y6I7_9RHOB</name>
<dbReference type="RefSeq" id="WP_161767358.1">
    <property type="nucleotide sequence ID" value="NZ_JAAATW010000002.1"/>
</dbReference>
<evidence type="ECO:0000256" key="1">
    <source>
        <dbReference type="SAM" id="MobiDB-lite"/>
    </source>
</evidence>
<proteinExistence type="predicted"/>
<feature type="signal peptide" evidence="2">
    <location>
        <begin position="1"/>
        <end position="16"/>
    </location>
</feature>
<keyword evidence="4" id="KW-1185">Reference proteome</keyword>
<comment type="caution">
    <text evidence="3">The sequence shown here is derived from an EMBL/GenBank/DDBJ whole genome shotgun (WGS) entry which is preliminary data.</text>
</comment>
<feature type="region of interest" description="Disordered" evidence="1">
    <location>
        <begin position="247"/>
        <end position="273"/>
    </location>
</feature>
<accession>A0ABW9Y6I7</accession>
<evidence type="ECO:0008006" key="5">
    <source>
        <dbReference type="Google" id="ProtNLM"/>
    </source>
</evidence>
<dbReference type="Proteomes" id="UP001517376">
    <property type="component" value="Unassembled WGS sequence"/>
</dbReference>
<organism evidence="3 4">
    <name type="scientific">Paragemmobacter ruber</name>
    <dbReference type="NCBI Taxonomy" id="1985673"/>
    <lineage>
        <taxon>Bacteria</taxon>
        <taxon>Pseudomonadati</taxon>
        <taxon>Pseudomonadota</taxon>
        <taxon>Alphaproteobacteria</taxon>
        <taxon>Rhodobacterales</taxon>
        <taxon>Paracoccaceae</taxon>
        <taxon>Paragemmobacter</taxon>
    </lineage>
</organism>
<feature type="chain" id="PRO_5045735235" description="Excalibur calcium-binding domain-containing protein" evidence="2">
    <location>
        <begin position="17"/>
        <end position="273"/>
    </location>
</feature>
<gene>
    <name evidence="3" type="ORF">GU920_10730</name>
</gene>
<sequence>MRIVLMLALTAGVAACTQSVPDSGAGVGFQDYNSYLREQAAADPRASTPVTPVAPFGTAVAPATQTGGFSPDLAAAAIDRASGTGGAATGAVIGAPLSATQPAPVVLADPMAQPSAGVAAFDPNDPNRPRGNAPSNIQSQSGEMVHNNGGISDEQDFAAVSQRETIESDAERLARNRAQYTVIQPTAVPERADTGPNIVQFALSTTHAPGTQVYNRSSLRFTDQAAACARYASPDLAQEAFLAAGGPERDRRGLDPDGDGFACAWDPRPFRLQ</sequence>
<evidence type="ECO:0000313" key="3">
    <source>
        <dbReference type="EMBL" id="NBE08013.1"/>
    </source>
</evidence>
<protein>
    <recommendedName>
        <fullName evidence="5">Excalibur calcium-binding domain-containing protein</fullName>
    </recommendedName>
</protein>
<keyword evidence="2" id="KW-0732">Signal</keyword>
<reference evidence="4" key="1">
    <citation type="submission" date="2020-01" db="EMBL/GenBank/DDBJ databases">
        <title>Sphingomonas sp. strain CSW-10.</title>
        <authorList>
            <person name="Chen W.-M."/>
        </authorList>
    </citation>
    <scope>NUCLEOTIDE SEQUENCE [LARGE SCALE GENOMIC DNA]</scope>
    <source>
        <strain evidence="4">CCP-1</strain>
    </source>
</reference>